<dbReference type="Proteomes" id="UP000037696">
    <property type="component" value="Unassembled WGS sequence"/>
</dbReference>
<reference evidence="2 3" key="1">
    <citation type="submission" date="2015-08" db="EMBL/GenBank/DDBJ databases">
        <title>Genome sequencing of Penicillium nordicum.</title>
        <authorList>
            <person name="Nguyen H.D."/>
            <person name="Seifert K.A."/>
        </authorList>
    </citation>
    <scope>NUCLEOTIDE SEQUENCE [LARGE SCALE GENOMIC DNA]</scope>
    <source>
        <strain evidence="2 3">DAOMC 185683</strain>
    </source>
</reference>
<comment type="caution">
    <text evidence="2">The sequence shown here is derived from an EMBL/GenBank/DDBJ whole genome shotgun (WGS) entry which is preliminary data.</text>
</comment>
<feature type="domain" description="Peptidase S12 Pab87-related C-terminal" evidence="1">
    <location>
        <begin position="24"/>
        <end position="81"/>
    </location>
</feature>
<dbReference type="InterPro" id="IPR021860">
    <property type="entry name" value="Peptidase_S12_Pab87-rel_C"/>
</dbReference>
<evidence type="ECO:0000259" key="1">
    <source>
        <dbReference type="Pfam" id="PF11954"/>
    </source>
</evidence>
<proteinExistence type="predicted"/>
<name>A0A0M9WBQ7_9EURO</name>
<accession>A0A0M9WBQ7</accession>
<keyword evidence="3" id="KW-1185">Reference proteome</keyword>
<evidence type="ECO:0000313" key="2">
    <source>
        <dbReference type="EMBL" id="KOS38749.1"/>
    </source>
</evidence>
<dbReference type="AlphaFoldDB" id="A0A0M9WBQ7"/>
<protein>
    <recommendedName>
        <fullName evidence="1">Peptidase S12 Pab87-related C-terminal domain-containing protein</fullName>
    </recommendedName>
</protein>
<gene>
    <name evidence="2" type="ORF">ACN38_g10408</name>
</gene>
<evidence type="ECO:0000313" key="3">
    <source>
        <dbReference type="Proteomes" id="UP000037696"/>
    </source>
</evidence>
<dbReference type="EMBL" id="LHQQ01000236">
    <property type="protein sequence ID" value="KOS38749.1"/>
    <property type="molecule type" value="Genomic_DNA"/>
</dbReference>
<dbReference type="Pfam" id="PF11954">
    <property type="entry name" value="DUF3471"/>
    <property type="match status" value="1"/>
</dbReference>
<dbReference type="STRING" id="229535.A0A0M9WBQ7"/>
<dbReference type="OrthoDB" id="5946976at2759"/>
<sequence length="99" mass="10998">MVLRSPNSPLTSSNRAIPSLITRAHVSGEFFVAHYYQPKKIGSLSDYYATEEFIVGSSGIATTMGMDVEPAFNGKKMWFDRNRAKRPTPGPLVLVHPTR</sequence>
<organism evidence="2 3">
    <name type="scientific">Penicillium nordicum</name>
    <dbReference type="NCBI Taxonomy" id="229535"/>
    <lineage>
        <taxon>Eukaryota</taxon>
        <taxon>Fungi</taxon>
        <taxon>Dikarya</taxon>
        <taxon>Ascomycota</taxon>
        <taxon>Pezizomycotina</taxon>
        <taxon>Eurotiomycetes</taxon>
        <taxon>Eurotiomycetidae</taxon>
        <taxon>Eurotiales</taxon>
        <taxon>Aspergillaceae</taxon>
        <taxon>Penicillium</taxon>
    </lineage>
</organism>